<evidence type="ECO:0000256" key="1">
    <source>
        <dbReference type="ARBA" id="ARBA00008779"/>
    </source>
</evidence>
<dbReference type="AlphaFoldDB" id="A0A382KHG0"/>
<feature type="non-terminal residue" evidence="4">
    <location>
        <position position="1"/>
    </location>
</feature>
<dbReference type="PANTHER" id="PTHR42693:SF53">
    <property type="entry name" value="ENDO-4-O-SULFATASE"/>
    <property type="match status" value="1"/>
</dbReference>
<dbReference type="InterPro" id="IPR050738">
    <property type="entry name" value="Sulfatase"/>
</dbReference>
<sequence>ERQRDWLPADFQLPSRQRIIDNGIEFTSHYTHSSPCSPSRATLFTGEYMAGHGVTENSTAPTNTQLSKDAATLGKILREKGYYTAYKGKWHLEATPTPDMEAYGFSDWEGNDMSFWGLAGSGTEYDEPIARDAAEWIRGHGNDDDPWFLSVGLVNPHDIMWFPIDQPWYWEKDPEYYEKAKERLSQRDWGRENNLPGFPHEVERIFSELPPNFDDDLFTKPDVHRRWMDVLTRRSVPGEMRRDDPDIWLRALDYYAKLHELNDQCVGHVLSALDDIDGWENTIVVFTSDHGDQCGSHTLRSKGPWNYQETMRIPLYISAPGIVQPGTKTDSLTSHVDLARTILEFAGVEPDNHPTYVGESLSPVFEDSSAKIRDYVLFNQEWPWYPGVEQCRYASSGIFDGRHKYCRYYGVGGGFDTHG</sequence>
<protein>
    <recommendedName>
        <fullName evidence="3">Sulfatase N-terminal domain-containing protein</fullName>
    </recommendedName>
</protein>
<keyword evidence="2" id="KW-0378">Hydrolase</keyword>
<gene>
    <name evidence="4" type="ORF">METZ01_LOCUS276794</name>
</gene>
<dbReference type="Gene3D" id="3.40.720.10">
    <property type="entry name" value="Alkaline Phosphatase, subunit A"/>
    <property type="match status" value="1"/>
</dbReference>
<feature type="domain" description="Sulfatase N-terminal" evidence="3">
    <location>
        <begin position="18"/>
        <end position="348"/>
    </location>
</feature>
<dbReference type="SUPFAM" id="SSF53649">
    <property type="entry name" value="Alkaline phosphatase-like"/>
    <property type="match status" value="1"/>
</dbReference>
<feature type="non-terminal residue" evidence="4">
    <location>
        <position position="419"/>
    </location>
</feature>
<accession>A0A382KHG0</accession>
<evidence type="ECO:0000259" key="3">
    <source>
        <dbReference type="Pfam" id="PF00884"/>
    </source>
</evidence>
<dbReference type="InterPro" id="IPR017850">
    <property type="entry name" value="Alkaline_phosphatase_core_sf"/>
</dbReference>
<dbReference type="Pfam" id="PF00884">
    <property type="entry name" value="Sulfatase"/>
    <property type="match status" value="1"/>
</dbReference>
<dbReference type="PANTHER" id="PTHR42693">
    <property type="entry name" value="ARYLSULFATASE FAMILY MEMBER"/>
    <property type="match status" value="1"/>
</dbReference>
<reference evidence="4" key="1">
    <citation type="submission" date="2018-05" db="EMBL/GenBank/DDBJ databases">
        <authorList>
            <person name="Lanie J.A."/>
            <person name="Ng W.-L."/>
            <person name="Kazmierczak K.M."/>
            <person name="Andrzejewski T.M."/>
            <person name="Davidsen T.M."/>
            <person name="Wayne K.J."/>
            <person name="Tettelin H."/>
            <person name="Glass J.I."/>
            <person name="Rusch D."/>
            <person name="Podicherti R."/>
            <person name="Tsui H.-C.T."/>
            <person name="Winkler M.E."/>
        </authorList>
    </citation>
    <scope>NUCLEOTIDE SEQUENCE</scope>
</reference>
<organism evidence="4">
    <name type="scientific">marine metagenome</name>
    <dbReference type="NCBI Taxonomy" id="408172"/>
    <lineage>
        <taxon>unclassified sequences</taxon>
        <taxon>metagenomes</taxon>
        <taxon>ecological metagenomes</taxon>
    </lineage>
</organism>
<name>A0A382KHG0_9ZZZZ</name>
<evidence type="ECO:0000313" key="4">
    <source>
        <dbReference type="EMBL" id="SVC23940.1"/>
    </source>
</evidence>
<dbReference type="GO" id="GO:0004065">
    <property type="term" value="F:arylsulfatase activity"/>
    <property type="evidence" value="ECO:0007669"/>
    <property type="project" value="TreeGrafter"/>
</dbReference>
<comment type="similarity">
    <text evidence="1">Belongs to the sulfatase family.</text>
</comment>
<proteinExistence type="inferred from homology"/>
<evidence type="ECO:0000256" key="2">
    <source>
        <dbReference type="ARBA" id="ARBA00022801"/>
    </source>
</evidence>
<dbReference type="EMBL" id="UINC01080727">
    <property type="protein sequence ID" value="SVC23940.1"/>
    <property type="molecule type" value="Genomic_DNA"/>
</dbReference>
<dbReference type="InterPro" id="IPR000917">
    <property type="entry name" value="Sulfatase_N"/>
</dbReference>